<dbReference type="RefSeq" id="WP_178931376.1">
    <property type="nucleotide sequence ID" value="NZ_JACBAZ010000001.1"/>
</dbReference>
<reference evidence="2 3" key="1">
    <citation type="submission" date="2020-07" db="EMBL/GenBank/DDBJ databases">
        <title>Roseicoccus Jingziensis gen. nov., sp. nov., isolated from coastal seawater.</title>
        <authorList>
            <person name="Feng X."/>
        </authorList>
    </citation>
    <scope>NUCLEOTIDE SEQUENCE [LARGE SCALE GENOMIC DNA]</scope>
    <source>
        <strain evidence="2 3">N1E253</strain>
    </source>
</reference>
<dbReference type="EMBL" id="JACBAZ010000001">
    <property type="protein sequence ID" value="NWK54873.1"/>
    <property type="molecule type" value="Genomic_DNA"/>
</dbReference>
<feature type="compositionally biased region" description="Low complexity" evidence="1">
    <location>
        <begin position="15"/>
        <end position="28"/>
    </location>
</feature>
<feature type="region of interest" description="Disordered" evidence="1">
    <location>
        <begin position="1"/>
        <end position="31"/>
    </location>
</feature>
<evidence type="ECO:0000313" key="2">
    <source>
        <dbReference type="EMBL" id="NWK54873.1"/>
    </source>
</evidence>
<protein>
    <recommendedName>
        <fullName evidence="4">Type II secretion system protein GspE N-terminal domain-containing protein</fullName>
    </recommendedName>
</protein>
<keyword evidence="3" id="KW-1185">Reference proteome</keyword>
<evidence type="ECO:0000256" key="1">
    <source>
        <dbReference type="SAM" id="MobiDB-lite"/>
    </source>
</evidence>
<proteinExistence type="predicted"/>
<name>A0A851GB87_9BACT</name>
<gene>
    <name evidence="2" type="ORF">HW115_04585</name>
</gene>
<organism evidence="2 3">
    <name type="scientific">Oceaniferula marina</name>
    <dbReference type="NCBI Taxonomy" id="2748318"/>
    <lineage>
        <taxon>Bacteria</taxon>
        <taxon>Pseudomonadati</taxon>
        <taxon>Verrucomicrobiota</taxon>
        <taxon>Verrucomicrobiia</taxon>
        <taxon>Verrucomicrobiales</taxon>
        <taxon>Verrucomicrobiaceae</taxon>
        <taxon>Oceaniferula</taxon>
    </lineage>
</organism>
<comment type="caution">
    <text evidence="2">The sequence shown here is derived from an EMBL/GenBank/DDBJ whole genome shotgun (WGS) entry which is preliminary data.</text>
</comment>
<dbReference type="AlphaFoldDB" id="A0A851GB87"/>
<sequence>MNDQDHKVQDAATLAASSPDESEAPAPSTMTAEPVPMVMELALMQTLTMLQQFDLADPEACTQITAKVHAKWSQGLGADPIDCLTRMRAAEGAMLDSMVEMASMKLARSLPEVPARVPFASRLIPPNGFYDKLPEIHRLCKLMMVPVAFAEDFDVIGLASINPYFADSLAAEIKEQFKKEGGIQPIISIVRLDRISWMKMCEKHFPS</sequence>
<evidence type="ECO:0008006" key="4">
    <source>
        <dbReference type="Google" id="ProtNLM"/>
    </source>
</evidence>
<dbReference type="Proteomes" id="UP000557872">
    <property type="component" value="Unassembled WGS sequence"/>
</dbReference>
<evidence type="ECO:0000313" key="3">
    <source>
        <dbReference type="Proteomes" id="UP000557872"/>
    </source>
</evidence>
<accession>A0A851GB87</accession>